<dbReference type="CDD" id="cd00593">
    <property type="entry name" value="RIBOc"/>
    <property type="match status" value="1"/>
</dbReference>
<dbReference type="Proteomes" id="UP000196368">
    <property type="component" value="Unassembled WGS sequence"/>
</dbReference>
<evidence type="ECO:0000256" key="14">
    <source>
        <dbReference type="ARBA" id="ARBA00022884"/>
    </source>
</evidence>
<dbReference type="HAMAP" id="MF_00104">
    <property type="entry name" value="RNase_III"/>
    <property type="match status" value="1"/>
</dbReference>
<evidence type="ECO:0000256" key="2">
    <source>
        <dbReference type="ARBA" id="ARBA00004496"/>
    </source>
</evidence>
<evidence type="ECO:0000256" key="12">
    <source>
        <dbReference type="ARBA" id="ARBA00022801"/>
    </source>
</evidence>
<dbReference type="GO" id="GO:0005737">
    <property type="term" value="C:cytoplasm"/>
    <property type="evidence" value="ECO:0007669"/>
    <property type="project" value="UniProtKB-SubCell"/>
</dbReference>
<keyword evidence="10 15" id="KW-0479">Metal-binding</keyword>
<evidence type="ECO:0000256" key="9">
    <source>
        <dbReference type="ARBA" id="ARBA00022722"/>
    </source>
</evidence>
<dbReference type="SMART" id="SM00535">
    <property type="entry name" value="RIBOc"/>
    <property type="match status" value="1"/>
</dbReference>
<feature type="active site" evidence="15">
    <location>
        <position position="48"/>
    </location>
</feature>
<dbReference type="EC" id="3.1.26.3" evidence="15"/>
<dbReference type="Gene3D" id="1.10.1520.10">
    <property type="entry name" value="Ribonuclease III domain"/>
    <property type="match status" value="1"/>
</dbReference>
<sequence>MIVYTDIEHIIGYCFKDKAVLKEALTHKSFAGEHRSAKHNERLEFLGDSILGAIVADYIYNQCPHVEEGVLSKIKSNLVSRRNLYLWGKQMDLGRYMSLGHGELATGGRERDSIISNAVEAVIGAVYIDGGYPAAEAMILPWVKTQALTQDAQDFKSVLQEFLQKRGQHTPVYEVIQTVGPEHDKTFTVRVSLGEKELGVGKGRNKKLAEQSAAHAALEQLKKK</sequence>
<dbReference type="AlphaFoldDB" id="A0A1Y4DKQ5"/>
<evidence type="ECO:0000256" key="11">
    <source>
        <dbReference type="ARBA" id="ARBA00022759"/>
    </source>
</evidence>
<evidence type="ECO:0000256" key="3">
    <source>
        <dbReference type="ARBA" id="ARBA00010183"/>
    </source>
</evidence>
<dbReference type="Gene3D" id="3.30.160.20">
    <property type="match status" value="1"/>
</dbReference>
<dbReference type="GO" id="GO:0046872">
    <property type="term" value="F:metal ion binding"/>
    <property type="evidence" value="ECO:0007669"/>
    <property type="project" value="UniProtKB-KW"/>
</dbReference>
<feature type="domain" description="DRBM" evidence="16">
    <location>
        <begin position="154"/>
        <end position="223"/>
    </location>
</feature>
<dbReference type="GO" id="GO:0006364">
    <property type="term" value="P:rRNA processing"/>
    <property type="evidence" value="ECO:0007669"/>
    <property type="project" value="UniProtKB-UniRule"/>
</dbReference>
<evidence type="ECO:0000256" key="4">
    <source>
        <dbReference type="ARBA" id="ARBA00011738"/>
    </source>
</evidence>
<feature type="domain" description="RNase III" evidence="17">
    <location>
        <begin position="4"/>
        <end position="131"/>
    </location>
</feature>
<feature type="binding site" evidence="15">
    <location>
        <position position="44"/>
    </location>
    <ligand>
        <name>Mg(2+)</name>
        <dbReference type="ChEBI" id="CHEBI:18420"/>
    </ligand>
</feature>
<dbReference type="SUPFAM" id="SSF54768">
    <property type="entry name" value="dsRNA-binding domain-like"/>
    <property type="match status" value="1"/>
</dbReference>
<dbReference type="InterPro" id="IPR036389">
    <property type="entry name" value="RNase_III_sf"/>
</dbReference>
<evidence type="ECO:0000259" key="16">
    <source>
        <dbReference type="PROSITE" id="PS50137"/>
    </source>
</evidence>
<protein>
    <recommendedName>
        <fullName evidence="15">Ribonuclease 3</fullName>
        <ecNumber evidence="15">3.1.26.3</ecNumber>
    </recommendedName>
    <alternativeName>
        <fullName evidence="15">Ribonuclease III</fullName>
        <shortName evidence="15">RNase III</shortName>
    </alternativeName>
</protein>
<evidence type="ECO:0000256" key="15">
    <source>
        <dbReference type="HAMAP-Rule" id="MF_00104"/>
    </source>
</evidence>
<dbReference type="FunFam" id="1.10.1520.10:FF:000001">
    <property type="entry name" value="Ribonuclease 3"/>
    <property type="match status" value="1"/>
</dbReference>
<name>A0A1Y4DKQ5_9BACT</name>
<comment type="cofactor">
    <cofactor evidence="15">
        <name>Mg(2+)</name>
        <dbReference type="ChEBI" id="CHEBI:18420"/>
    </cofactor>
</comment>
<dbReference type="GO" id="GO:0004525">
    <property type="term" value="F:ribonuclease III activity"/>
    <property type="evidence" value="ECO:0007669"/>
    <property type="project" value="UniProtKB-UniRule"/>
</dbReference>
<dbReference type="FunFam" id="3.30.160.20:FF:000003">
    <property type="entry name" value="Ribonuclease 3"/>
    <property type="match status" value="1"/>
</dbReference>
<comment type="subcellular location">
    <subcellularLocation>
        <location evidence="2 15">Cytoplasm</location>
    </subcellularLocation>
</comment>
<dbReference type="GO" id="GO:0010468">
    <property type="term" value="P:regulation of gene expression"/>
    <property type="evidence" value="ECO:0007669"/>
    <property type="project" value="TreeGrafter"/>
</dbReference>
<comment type="catalytic activity">
    <reaction evidence="1 15">
        <text>Endonucleolytic cleavage to 5'-phosphomonoester.</text>
        <dbReference type="EC" id="3.1.26.3"/>
    </reaction>
</comment>
<dbReference type="SMART" id="SM00358">
    <property type="entry name" value="DSRM"/>
    <property type="match status" value="1"/>
</dbReference>
<keyword evidence="15" id="KW-0699">rRNA-binding</keyword>
<dbReference type="CDD" id="cd10845">
    <property type="entry name" value="DSRM_RNAse_III_family"/>
    <property type="match status" value="1"/>
</dbReference>
<evidence type="ECO:0000313" key="19">
    <source>
        <dbReference type="Proteomes" id="UP000196368"/>
    </source>
</evidence>
<dbReference type="Pfam" id="PF00035">
    <property type="entry name" value="dsrm"/>
    <property type="match status" value="1"/>
</dbReference>
<keyword evidence="5 15" id="KW-0963">Cytoplasm</keyword>
<evidence type="ECO:0000256" key="5">
    <source>
        <dbReference type="ARBA" id="ARBA00022490"/>
    </source>
</evidence>
<organism evidence="18 19">
    <name type="scientific">Candidatus Avelusimicrobium gallicola</name>
    <dbReference type="NCBI Taxonomy" id="2562704"/>
    <lineage>
        <taxon>Bacteria</taxon>
        <taxon>Pseudomonadati</taxon>
        <taxon>Elusimicrobiota</taxon>
        <taxon>Elusimicrobia</taxon>
        <taxon>Elusimicrobiales</taxon>
        <taxon>Elusimicrobiaceae</taxon>
        <taxon>Candidatus Avelusimicrobium</taxon>
    </lineage>
</organism>
<dbReference type="InterPro" id="IPR011907">
    <property type="entry name" value="RNase_III"/>
</dbReference>
<dbReference type="PROSITE" id="PS50142">
    <property type="entry name" value="RNASE_3_2"/>
    <property type="match status" value="1"/>
</dbReference>
<reference evidence="19" key="1">
    <citation type="submission" date="2017-04" db="EMBL/GenBank/DDBJ databases">
        <title>Function of individual gut microbiota members based on whole genome sequencing of pure cultures obtained from chicken caecum.</title>
        <authorList>
            <person name="Medvecky M."/>
            <person name="Cejkova D."/>
            <person name="Polansky O."/>
            <person name="Karasova D."/>
            <person name="Kubasova T."/>
            <person name="Cizek A."/>
            <person name="Rychlik I."/>
        </authorList>
    </citation>
    <scope>NUCLEOTIDE SEQUENCE [LARGE SCALE GENOMIC DNA]</scope>
    <source>
        <strain evidence="19">An273</strain>
    </source>
</reference>
<gene>
    <name evidence="15" type="primary">rnc</name>
    <name evidence="18" type="ORF">B5F75_03280</name>
</gene>
<keyword evidence="9 15" id="KW-0540">Nuclease</keyword>
<comment type="similarity">
    <text evidence="3">Belongs to the ribonuclease III family.</text>
</comment>
<feature type="binding site" evidence="15">
    <location>
        <position position="117"/>
    </location>
    <ligand>
        <name>Mg(2+)</name>
        <dbReference type="ChEBI" id="CHEBI:18420"/>
    </ligand>
</feature>
<dbReference type="PROSITE" id="PS00517">
    <property type="entry name" value="RNASE_3_1"/>
    <property type="match status" value="1"/>
</dbReference>
<evidence type="ECO:0000313" key="18">
    <source>
        <dbReference type="EMBL" id="OUO56880.1"/>
    </source>
</evidence>
<dbReference type="SUPFAM" id="SSF69065">
    <property type="entry name" value="RNase III domain-like"/>
    <property type="match status" value="1"/>
</dbReference>
<feature type="binding site" evidence="15">
    <location>
        <position position="120"/>
    </location>
    <ligand>
        <name>Mg(2+)</name>
        <dbReference type="ChEBI" id="CHEBI:18420"/>
    </ligand>
</feature>
<feature type="active site" evidence="15">
    <location>
        <position position="120"/>
    </location>
</feature>
<dbReference type="InterPro" id="IPR000999">
    <property type="entry name" value="RNase_III_dom"/>
</dbReference>
<keyword evidence="14 15" id="KW-0694">RNA-binding</keyword>
<dbReference type="InterPro" id="IPR014720">
    <property type="entry name" value="dsRBD_dom"/>
</dbReference>
<dbReference type="Pfam" id="PF14622">
    <property type="entry name" value="Ribonucleas_3_3"/>
    <property type="match status" value="1"/>
</dbReference>
<dbReference type="GO" id="GO:0003725">
    <property type="term" value="F:double-stranded RNA binding"/>
    <property type="evidence" value="ECO:0007669"/>
    <property type="project" value="TreeGrafter"/>
</dbReference>
<evidence type="ECO:0000256" key="1">
    <source>
        <dbReference type="ARBA" id="ARBA00000109"/>
    </source>
</evidence>
<evidence type="ECO:0000256" key="13">
    <source>
        <dbReference type="ARBA" id="ARBA00022842"/>
    </source>
</evidence>
<evidence type="ECO:0000256" key="10">
    <source>
        <dbReference type="ARBA" id="ARBA00022723"/>
    </source>
</evidence>
<dbReference type="GO" id="GO:0042802">
    <property type="term" value="F:identical protein binding"/>
    <property type="evidence" value="ECO:0007669"/>
    <property type="project" value="UniProtKB-ARBA"/>
</dbReference>
<evidence type="ECO:0000256" key="6">
    <source>
        <dbReference type="ARBA" id="ARBA00022552"/>
    </source>
</evidence>
<dbReference type="NCBIfam" id="TIGR02191">
    <property type="entry name" value="RNaseIII"/>
    <property type="match status" value="1"/>
</dbReference>
<dbReference type="GO" id="GO:0019843">
    <property type="term" value="F:rRNA binding"/>
    <property type="evidence" value="ECO:0007669"/>
    <property type="project" value="UniProtKB-KW"/>
</dbReference>
<comment type="function">
    <text evidence="15">Digests double-stranded RNA. Involved in the processing of primary rRNA transcript to yield the immediate precursors to the large and small rRNAs (23S and 16S). Processes some mRNAs, and tRNAs when they are encoded in the rRNA operon. Processes pre-crRNA and tracrRNA of type II CRISPR loci if present in the organism.</text>
</comment>
<dbReference type="GO" id="GO:0008033">
    <property type="term" value="P:tRNA processing"/>
    <property type="evidence" value="ECO:0007669"/>
    <property type="project" value="UniProtKB-KW"/>
</dbReference>
<keyword evidence="11 15" id="KW-0255">Endonuclease</keyword>
<comment type="caution">
    <text evidence="18">The sequence shown here is derived from an EMBL/GenBank/DDBJ whole genome shotgun (WGS) entry which is preliminary data.</text>
</comment>
<keyword evidence="8 15" id="KW-0819">tRNA processing</keyword>
<keyword evidence="6 15" id="KW-0698">rRNA processing</keyword>
<dbReference type="EMBL" id="NFJD01000002">
    <property type="protein sequence ID" value="OUO56880.1"/>
    <property type="molecule type" value="Genomic_DNA"/>
</dbReference>
<comment type="subunit">
    <text evidence="4 15">Homodimer.</text>
</comment>
<keyword evidence="19" id="KW-1185">Reference proteome</keyword>
<accession>A0A1Y4DKQ5</accession>
<evidence type="ECO:0000256" key="7">
    <source>
        <dbReference type="ARBA" id="ARBA00022664"/>
    </source>
</evidence>
<dbReference type="GO" id="GO:0006397">
    <property type="term" value="P:mRNA processing"/>
    <property type="evidence" value="ECO:0007669"/>
    <property type="project" value="UniProtKB-UniRule"/>
</dbReference>
<keyword evidence="12 15" id="KW-0378">Hydrolase</keyword>
<proteinExistence type="inferred from homology"/>
<evidence type="ECO:0000259" key="17">
    <source>
        <dbReference type="PROSITE" id="PS50142"/>
    </source>
</evidence>
<keyword evidence="13 15" id="KW-0460">Magnesium</keyword>
<dbReference type="PANTHER" id="PTHR11207">
    <property type="entry name" value="RIBONUCLEASE III"/>
    <property type="match status" value="1"/>
</dbReference>
<dbReference type="PANTHER" id="PTHR11207:SF0">
    <property type="entry name" value="RIBONUCLEASE 3"/>
    <property type="match status" value="1"/>
</dbReference>
<keyword evidence="7 15" id="KW-0507">mRNA processing</keyword>
<evidence type="ECO:0000256" key="8">
    <source>
        <dbReference type="ARBA" id="ARBA00022694"/>
    </source>
</evidence>
<dbReference type="PROSITE" id="PS50137">
    <property type="entry name" value="DS_RBD"/>
    <property type="match status" value="1"/>
</dbReference>